<evidence type="ECO:0000256" key="4">
    <source>
        <dbReference type="ARBA" id="ARBA00022475"/>
    </source>
</evidence>
<dbReference type="InterPro" id="IPR000620">
    <property type="entry name" value="EamA_dom"/>
</dbReference>
<feature type="transmembrane region" description="Helical" evidence="8">
    <location>
        <begin position="111"/>
        <end position="128"/>
    </location>
</feature>
<feature type="domain" description="EamA" evidence="9">
    <location>
        <begin position="160"/>
        <end position="291"/>
    </location>
</feature>
<dbReference type="EMBL" id="SLUB01000010">
    <property type="protein sequence ID" value="THE13321.1"/>
    <property type="molecule type" value="Genomic_DNA"/>
</dbReference>
<comment type="caution">
    <text evidence="10">The sequence shown here is derived from an EMBL/GenBank/DDBJ whole genome shotgun (WGS) entry which is preliminary data.</text>
</comment>
<evidence type="ECO:0000259" key="9">
    <source>
        <dbReference type="Pfam" id="PF00892"/>
    </source>
</evidence>
<keyword evidence="5 8" id="KW-0812">Transmembrane</keyword>
<dbReference type="NCBIfam" id="TIGR00688">
    <property type="entry name" value="rarD"/>
    <property type="match status" value="1"/>
</dbReference>
<evidence type="ECO:0000256" key="7">
    <source>
        <dbReference type="ARBA" id="ARBA00023136"/>
    </source>
</evidence>
<feature type="transmembrane region" description="Helical" evidence="8">
    <location>
        <begin position="186"/>
        <end position="205"/>
    </location>
</feature>
<accession>A0A4S3PU69</accession>
<evidence type="ECO:0000256" key="2">
    <source>
        <dbReference type="ARBA" id="ARBA00007362"/>
    </source>
</evidence>
<comment type="similarity">
    <text evidence="2">Belongs to the EamA transporter family.</text>
</comment>
<keyword evidence="3" id="KW-0813">Transport</keyword>
<feature type="transmembrane region" description="Helical" evidence="8">
    <location>
        <begin position="275"/>
        <end position="292"/>
    </location>
</feature>
<evidence type="ECO:0000313" key="11">
    <source>
        <dbReference type="Proteomes" id="UP000306477"/>
    </source>
</evidence>
<dbReference type="Pfam" id="PF00892">
    <property type="entry name" value="EamA"/>
    <property type="match status" value="2"/>
</dbReference>
<dbReference type="RefSeq" id="WP_136379132.1">
    <property type="nucleotide sequence ID" value="NZ_SLUB01000010.1"/>
</dbReference>
<evidence type="ECO:0000256" key="3">
    <source>
        <dbReference type="ARBA" id="ARBA00022448"/>
    </source>
</evidence>
<evidence type="ECO:0000256" key="5">
    <source>
        <dbReference type="ARBA" id="ARBA00022692"/>
    </source>
</evidence>
<feature type="transmembrane region" description="Helical" evidence="8">
    <location>
        <begin position="157"/>
        <end position="174"/>
    </location>
</feature>
<sequence>MEQDDMREYKLGILYTTIAYIAWGILPLYWKLIDYVPAFEILAHRIIWSLVFVLLVILVSRKGKQFIKSLKEIVKNKLKLIGIVGSSILITINWATYIWAVNTDHIIDASLGYYINPLVSVLLGIIVLKERILFWQGISFVLAGIGVLILTIQYGSFPWVAITLALSFGFYGLTKKLAKLDSLIGLAMETMVVAPIALIYLATLYKGGADSFLGATIDVQLLLMGAGVVTALPLLWFAAGANRIPLSVVGILQYIAPTISLLLGVFLYHEHFTKVHLVTFVFIWTALIIYSFSKSRFLTSLQPKFVKNKSLGV</sequence>
<reference evidence="10 11" key="1">
    <citation type="journal article" date="2019" name="Indoor Air">
        <title>Impacts of indoor surface finishes on bacterial viability.</title>
        <authorList>
            <person name="Hu J."/>
            <person name="Maamar S.B."/>
            <person name="Glawe A.J."/>
            <person name="Gottel N."/>
            <person name="Gilbert J.A."/>
            <person name="Hartmann E.M."/>
        </authorList>
    </citation>
    <scope>NUCLEOTIDE SEQUENCE [LARGE SCALE GENOMIC DNA]</scope>
    <source>
        <strain evidence="10 11">AF060A6</strain>
    </source>
</reference>
<dbReference type="GO" id="GO:0005886">
    <property type="term" value="C:plasma membrane"/>
    <property type="evidence" value="ECO:0007669"/>
    <property type="project" value="UniProtKB-SubCell"/>
</dbReference>
<evidence type="ECO:0000256" key="6">
    <source>
        <dbReference type="ARBA" id="ARBA00022989"/>
    </source>
</evidence>
<organism evidence="10 11">
    <name type="scientific">Bacillus timonensis</name>
    <dbReference type="NCBI Taxonomy" id="1033734"/>
    <lineage>
        <taxon>Bacteria</taxon>
        <taxon>Bacillati</taxon>
        <taxon>Bacillota</taxon>
        <taxon>Bacilli</taxon>
        <taxon>Bacillales</taxon>
        <taxon>Bacillaceae</taxon>
        <taxon>Bacillus</taxon>
    </lineage>
</organism>
<dbReference type="AlphaFoldDB" id="A0A4S3PU69"/>
<dbReference type="InterPro" id="IPR004626">
    <property type="entry name" value="RarD"/>
</dbReference>
<feature type="transmembrane region" description="Helical" evidence="8">
    <location>
        <begin position="12"/>
        <end position="30"/>
    </location>
</feature>
<dbReference type="Proteomes" id="UP000306477">
    <property type="component" value="Unassembled WGS sequence"/>
</dbReference>
<keyword evidence="6 8" id="KW-1133">Transmembrane helix</keyword>
<feature type="transmembrane region" description="Helical" evidence="8">
    <location>
        <begin position="80"/>
        <end position="99"/>
    </location>
</feature>
<name>A0A4S3PU69_9BACI</name>
<feature type="transmembrane region" description="Helical" evidence="8">
    <location>
        <begin position="42"/>
        <end position="59"/>
    </location>
</feature>
<protein>
    <submittedName>
        <fullName evidence="10">EamA family transporter RarD</fullName>
    </submittedName>
</protein>
<keyword evidence="11" id="KW-1185">Reference proteome</keyword>
<feature type="transmembrane region" description="Helical" evidence="8">
    <location>
        <begin position="217"/>
        <end position="239"/>
    </location>
</feature>
<feature type="domain" description="EamA" evidence="9">
    <location>
        <begin position="11"/>
        <end position="151"/>
    </location>
</feature>
<evidence type="ECO:0000256" key="8">
    <source>
        <dbReference type="SAM" id="Phobius"/>
    </source>
</evidence>
<evidence type="ECO:0000313" key="10">
    <source>
        <dbReference type="EMBL" id="THE13321.1"/>
    </source>
</evidence>
<dbReference type="SUPFAM" id="SSF103481">
    <property type="entry name" value="Multidrug resistance efflux transporter EmrE"/>
    <property type="match status" value="2"/>
</dbReference>
<gene>
    <name evidence="10" type="primary">rarD</name>
    <name evidence="10" type="ORF">E1I69_08230</name>
</gene>
<dbReference type="InterPro" id="IPR037185">
    <property type="entry name" value="EmrE-like"/>
</dbReference>
<dbReference type="PANTHER" id="PTHR22911:SF137">
    <property type="entry name" value="SOLUTE CARRIER FAMILY 35 MEMBER G2-RELATED"/>
    <property type="match status" value="1"/>
</dbReference>
<keyword evidence="4" id="KW-1003">Cell membrane</keyword>
<dbReference type="PANTHER" id="PTHR22911">
    <property type="entry name" value="ACYL-MALONYL CONDENSING ENZYME-RELATED"/>
    <property type="match status" value="1"/>
</dbReference>
<comment type="subcellular location">
    <subcellularLocation>
        <location evidence="1">Cell membrane</location>
        <topology evidence="1">Multi-pass membrane protein</topology>
    </subcellularLocation>
</comment>
<keyword evidence="7 8" id="KW-0472">Membrane</keyword>
<evidence type="ECO:0000256" key="1">
    <source>
        <dbReference type="ARBA" id="ARBA00004651"/>
    </source>
</evidence>
<feature type="transmembrane region" description="Helical" evidence="8">
    <location>
        <begin position="133"/>
        <end position="151"/>
    </location>
</feature>
<feature type="transmembrane region" description="Helical" evidence="8">
    <location>
        <begin position="251"/>
        <end position="269"/>
    </location>
</feature>
<proteinExistence type="inferred from homology"/>
<dbReference type="OrthoDB" id="369870at2"/>